<evidence type="ECO:0000313" key="2">
    <source>
        <dbReference type="Proteomes" id="UP001152803"/>
    </source>
</evidence>
<name>A0A9Q1DCV5_CONCO</name>
<accession>A0A9Q1DCV5</accession>
<protein>
    <submittedName>
        <fullName evidence="1">Uncharacterized protein</fullName>
    </submittedName>
</protein>
<dbReference type="Pfam" id="PF04711">
    <property type="entry name" value="ApoA-II"/>
    <property type="match status" value="1"/>
</dbReference>
<comment type="caution">
    <text evidence="1">The sequence shown here is derived from an EMBL/GenBank/DDBJ whole genome shotgun (WGS) entry which is preliminary data.</text>
</comment>
<dbReference type="OrthoDB" id="8446556at2759"/>
<evidence type="ECO:0000313" key="1">
    <source>
        <dbReference type="EMBL" id="KAJ8267418.1"/>
    </source>
</evidence>
<dbReference type="AlphaFoldDB" id="A0A9Q1DCV5"/>
<dbReference type="GO" id="GO:0042157">
    <property type="term" value="P:lipoprotein metabolic process"/>
    <property type="evidence" value="ECO:0007669"/>
    <property type="project" value="InterPro"/>
</dbReference>
<organism evidence="1 2">
    <name type="scientific">Conger conger</name>
    <name type="common">Conger eel</name>
    <name type="synonym">Muraena conger</name>
    <dbReference type="NCBI Taxonomy" id="82655"/>
    <lineage>
        <taxon>Eukaryota</taxon>
        <taxon>Metazoa</taxon>
        <taxon>Chordata</taxon>
        <taxon>Craniata</taxon>
        <taxon>Vertebrata</taxon>
        <taxon>Euteleostomi</taxon>
        <taxon>Actinopterygii</taxon>
        <taxon>Neopterygii</taxon>
        <taxon>Teleostei</taxon>
        <taxon>Anguilliformes</taxon>
        <taxon>Congridae</taxon>
        <taxon>Conger</taxon>
    </lineage>
</organism>
<dbReference type="GO" id="GO:0006869">
    <property type="term" value="P:lipid transport"/>
    <property type="evidence" value="ECO:0007669"/>
    <property type="project" value="InterPro"/>
</dbReference>
<keyword evidence="2" id="KW-1185">Reference proteome</keyword>
<dbReference type="EMBL" id="JAFJMO010000009">
    <property type="protein sequence ID" value="KAJ8267418.1"/>
    <property type="molecule type" value="Genomic_DNA"/>
</dbReference>
<dbReference type="GO" id="GO:0005576">
    <property type="term" value="C:extracellular region"/>
    <property type="evidence" value="ECO:0007669"/>
    <property type="project" value="InterPro"/>
</dbReference>
<dbReference type="SUPFAM" id="SSF58113">
    <property type="entry name" value="Apolipoprotein A-I"/>
    <property type="match status" value="1"/>
</dbReference>
<dbReference type="SMR" id="A0A9Q1DCV5"/>
<dbReference type="Gene3D" id="6.10.250.100">
    <property type="match status" value="1"/>
</dbReference>
<dbReference type="Proteomes" id="UP001152803">
    <property type="component" value="Unassembled WGS sequence"/>
</dbReference>
<gene>
    <name evidence="1" type="ORF">COCON_G00125900</name>
</gene>
<dbReference type="GO" id="GO:0008289">
    <property type="term" value="F:lipid binding"/>
    <property type="evidence" value="ECO:0007669"/>
    <property type="project" value="InterPro"/>
</dbReference>
<proteinExistence type="predicted"/>
<dbReference type="InterPro" id="IPR006801">
    <property type="entry name" value="ApoA-II"/>
</dbReference>
<reference evidence="1" key="1">
    <citation type="journal article" date="2023" name="Science">
        <title>Genome structures resolve the early diversification of teleost fishes.</title>
        <authorList>
            <person name="Parey E."/>
            <person name="Louis A."/>
            <person name="Montfort J."/>
            <person name="Bouchez O."/>
            <person name="Roques C."/>
            <person name="Iampietro C."/>
            <person name="Lluch J."/>
            <person name="Castinel A."/>
            <person name="Donnadieu C."/>
            <person name="Desvignes T."/>
            <person name="Floi Bucao C."/>
            <person name="Jouanno E."/>
            <person name="Wen M."/>
            <person name="Mejri S."/>
            <person name="Dirks R."/>
            <person name="Jansen H."/>
            <person name="Henkel C."/>
            <person name="Chen W.J."/>
            <person name="Zahm M."/>
            <person name="Cabau C."/>
            <person name="Klopp C."/>
            <person name="Thompson A.W."/>
            <person name="Robinson-Rechavi M."/>
            <person name="Braasch I."/>
            <person name="Lecointre G."/>
            <person name="Bobe J."/>
            <person name="Postlethwait J.H."/>
            <person name="Berthelot C."/>
            <person name="Roest Crollius H."/>
            <person name="Guiguen Y."/>
        </authorList>
    </citation>
    <scope>NUCLEOTIDE SEQUENCE</scope>
    <source>
        <strain evidence="1">Concon-B</strain>
    </source>
</reference>
<sequence>MPLLLTTLTCPPSVGHHSCMVPKEKVPSGLRIQAVKAPCPISNHEVSLVAALVVVLALAIGSESVSVVKREAPEMDKVTEYLNELSATLTRTTQDLVEKLNAQELAGQAQSMAAKVQEQLKPLATEIEDKLKPLAESMQAKLKPMADALQAQIQDLWKAVQEQTKALAAPPAQ</sequence>